<reference evidence="1" key="1">
    <citation type="submission" date="2022-03" db="EMBL/GenBank/DDBJ databases">
        <authorList>
            <person name="Alioto T."/>
            <person name="Alioto T."/>
            <person name="Gomez Garrido J."/>
        </authorList>
    </citation>
    <scope>NUCLEOTIDE SEQUENCE</scope>
</reference>
<evidence type="ECO:0000313" key="1">
    <source>
        <dbReference type="EMBL" id="CAH2283561.1"/>
    </source>
</evidence>
<dbReference type="EMBL" id="OW240915">
    <property type="protein sequence ID" value="CAH2283561.1"/>
    <property type="molecule type" value="Genomic_DNA"/>
</dbReference>
<proteinExistence type="predicted"/>
<protein>
    <submittedName>
        <fullName evidence="1">Uncharacterized protein</fullName>
    </submittedName>
</protein>
<dbReference type="AlphaFoldDB" id="A0AAD1W207"/>
<organism evidence="1 2">
    <name type="scientific">Pelobates cultripes</name>
    <name type="common">Western spadefoot toad</name>
    <dbReference type="NCBI Taxonomy" id="61616"/>
    <lineage>
        <taxon>Eukaryota</taxon>
        <taxon>Metazoa</taxon>
        <taxon>Chordata</taxon>
        <taxon>Craniata</taxon>
        <taxon>Vertebrata</taxon>
        <taxon>Euteleostomi</taxon>
        <taxon>Amphibia</taxon>
        <taxon>Batrachia</taxon>
        <taxon>Anura</taxon>
        <taxon>Pelobatoidea</taxon>
        <taxon>Pelobatidae</taxon>
        <taxon>Pelobates</taxon>
    </lineage>
</organism>
<sequence length="86" mass="9681">METHDHPADPMEAEPPANQLLQTTGYWVSGPTQPYHHQFEDVALLPYTALLISMYRLPVDSVANWTRCQLARCTTGKLTDPVTDKV</sequence>
<keyword evidence="2" id="KW-1185">Reference proteome</keyword>
<name>A0AAD1W207_PELCU</name>
<dbReference type="Proteomes" id="UP001295444">
    <property type="component" value="Chromosome 04"/>
</dbReference>
<evidence type="ECO:0000313" key="2">
    <source>
        <dbReference type="Proteomes" id="UP001295444"/>
    </source>
</evidence>
<accession>A0AAD1W207</accession>
<gene>
    <name evidence="1" type="ORF">PECUL_23A061343</name>
</gene>